<dbReference type="Proteomes" id="UP000050761">
    <property type="component" value="Unassembled WGS sequence"/>
</dbReference>
<name>A0A183FK92_HELPZ</name>
<dbReference type="OrthoDB" id="5860880at2759"/>
<dbReference type="Pfam" id="PF03016">
    <property type="entry name" value="Exostosin_GT47"/>
    <property type="match status" value="1"/>
</dbReference>
<evidence type="ECO:0000313" key="5">
    <source>
        <dbReference type="WBParaSite" id="HPBE_0000753101-mRNA-1"/>
    </source>
</evidence>
<proteinExistence type="inferred from homology"/>
<sequence>MLRPYSVANVEEACIFFPGIDFLNLYRFPSIDTAHAVADILNERFYNVVILTLIGQWKRSHRGIMTSAVTSRHLYRHRLDISLPPYVVPRTPLHSVMRHNLVVMLFNASSPFREEALRVFEREKDVVILSECDEQPFSVCDADAHKVEWEDIVQQSRFVLLHESMPHFNTALYRALEATVVPVIFAPNLVLPFSDYIDWQLISLQPSSLPRVPDVIARLTPSKVEKMRAQIRKVHSQFSSLHGIVNMTMHVLESRMLPVKARTYEQCNLLAERPLALPHLERPTELLMVTWCDASNALQTLQYIRQLTSAGLLSSVAVIWRDDDNYPTREAWETAVHVEIFTGVEHAYDVQSIVKQNSNDVLLIVPQGHCSLDVKVVRKSLNIWRTQPDRAIAIPCGRSESKAVIVHKMLFSSMVKGDQNVISSEMLIEEILNVVPSLHVITREHADGVLISYECHNSYKRAKIGVNRRAIAMRRTLYFLLL</sequence>
<dbReference type="GO" id="GO:0015012">
    <property type="term" value="P:heparan sulfate proteoglycan biosynthetic process"/>
    <property type="evidence" value="ECO:0007669"/>
    <property type="project" value="UniProtKB-ARBA"/>
</dbReference>
<dbReference type="EMBL" id="UZAH01025912">
    <property type="protein sequence ID" value="VDO72637.1"/>
    <property type="molecule type" value="Genomic_DNA"/>
</dbReference>
<dbReference type="InterPro" id="IPR004263">
    <property type="entry name" value="Exostosin"/>
</dbReference>
<protein>
    <submittedName>
        <fullName evidence="5">Exostosin domain-containing protein</fullName>
    </submittedName>
</protein>
<dbReference type="InterPro" id="IPR040911">
    <property type="entry name" value="Exostosin_GT47"/>
</dbReference>
<evidence type="ECO:0000313" key="3">
    <source>
        <dbReference type="EMBL" id="VDO72637.1"/>
    </source>
</evidence>
<evidence type="ECO:0000256" key="1">
    <source>
        <dbReference type="ARBA" id="ARBA00010271"/>
    </source>
</evidence>
<evidence type="ECO:0000259" key="2">
    <source>
        <dbReference type="Pfam" id="PF03016"/>
    </source>
</evidence>
<feature type="domain" description="Exostosin GT47" evidence="2">
    <location>
        <begin position="66"/>
        <end position="204"/>
    </location>
</feature>
<dbReference type="PANTHER" id="PTHR11062">
    <property type="entry name" value="EXOSTOSIN HEPARAN SULFATE GLYCOSYLTRANSFERASE -RELATED"/>
    <property type="match status" value="1"/>
</dbReference>
<dbReference type="GO" id="GO:0016757">
    <property type="term" value="F:glycosyltransferase activity"/>
    <property type="evidence" value="ECO:0007669"/>
    <property type="project" value="InterPro"/>
</dbReference>
<accession>A0A3P7YK09</accession>
<gene>
    <name evidence="3" type="ORF">HPBE_LOCUS7532</name>
</gene>
<organism evidence="4 5">
    <name type="scientific">Heligmosomoides polygyrus</name>
    <name type="common">Parasitic roundworm</name>
    <dbReference type="NCBI Taxonomy" id="6339"/>
    <lineage>
        <taxon>Eukaryota</taxon>
        <taxon>Metazoa</taxon>
        <taxon>Ecdysozoa</taxon>
        <taxon>Nematoda</taxon>
        <taxon>Chromadorea</taxon>
        <taxon>Rhabditida</taxon>
        <taxon>Rhabditina</taxon>
        <taxon>Rhabditomorpha</taxon>
        <taxon>Strongyloidea</taxon>
        <taxon>Heligmosomidae</taxon>
        <taxon>Heligmosomoides</taxon>
    </lineage>
</organism>
<keyword evidence="4" id="KW-1185">Reference proteome</keyword>
<reference evidence="3 4" key="1">
    <citation type="submission" date="2018-11" db="EMBL/GenBank/DDBJ databases">
        <authorList>
            <consortium name="Pathogen Informatics"/>
        </authorList>
    </citation>
    <scope>NUCLEOTIDE SEQUENCE [LARGE SCALE GENOMIC DNA]</scope>
</reference>
<accession>A0A183FK92</accession>
<comment type="similarity">
    <text evidence="1">Belongs to the glycosyltransferase 47 family.</text>
</comment>
<dbReference type="AlphaFoldDB" id="A0A183FK92"/>
<dbReference type="WBParaSite" id="HPBE_0000753101-mRNA-1">
    <property type="protein sequence ID" value="HPBE_0000753101-mRNA-1"/>
    <property type="gene ID" value="HPBE_0000753101"/>
</dbReference>
<evidence type="ECO:0000313" key="4">
    <source>
        <dbReference type="Proteomes" id="UP000050761"/>
    </source>
</evidence>
<reference evidence="5" key="2">
    <citation type="submission" date="2019-09" db="UniProtKB">
        <authorList>
            <consortium name="WormBaseParasite"/>
        </authorList>
    </citation>
    <scope>IDENTIFICATION</scope>
</reference>